<reference evidence="3 4" key="1">
    <citation type="submission" date="2016-03" db="EMBL/GenBank/DDBJ databases">
        <title>Whole genome sequencing of Grifola frondosa 9006-11.</title>
        <authorList>
            <person name="Min B."/>
            <person name="Park H."/>
            <person name="Kim J.-G."/>
            <person name="Cho H."/>
            <person name="Oh Y.-L."/>
            <person name="Kong W.-S."/>
            <person name="Choi I.-G."/>
        </authorList>
    </citation>
    <scope>NUCLEOTIDE SEQUENCE [LARGE SCALE GENOMIC DNA]</scope>
    <source>
        <strain evidence="3 4">9006-11</strain>
    </source>
</reference>
<keyword evidence="4" id="KW-1185">Reference proteome</keyword>
<evidence type="ECO:0000313" key="3">
    <source>
        <dbReference type="EMBL" id="OBZ68390.1"/>
    </source>
</evidence>
<protein>
    <submittedName>
        <fullName evidence="3">Uncharacterized protein</fullName>
    </submittedName>
</protein>
<organism evidence="3 4">
    <name type="scientific">Grifola frondosa</name>
    <name type="common">Maitake</name>
    <name type="synonym">Polyporus frondosus</name>
    <dbReference type="NCBI Taxonomy" id="5627"/>
    <lineage>
        <taxon>Eukaryota</taxon>
        <taxon>Fungi</taxon>
        <taxon>Dikarya</taxon>
        <taxon>Basidiomycota</taxon>
        <taxon>Agaricomycotina</taxon>
        <taxon>Agaricomycetes</taxon>
        <taxon>Polyporales</taxon>
        <taxon>Grifolaceae</taxon>
        <taxon>Grifola</taxon>
    </lineage>
</organism>
<dbReference type="InterPro" id="IPR057394">
    <property type="entry name" value="PIGBOS1"/>
</dbReference>
<sequence>MSRRTLPFFVAGVTGILSGLYIFKPLLDQKSRNEMRASEPPNNGAPTSQTGHDTRPSASFAPKAIPTHTHAKIDSDRM</sequence>
<dbReference type="AlphaFoldDB" id="A0A1C7LUR9"/>
<accession>A0A1C7LUR9</accession>
<comment type="caution">
    <text evidence="3">The sequence shown here is derived from an EMBL/GenBank/DDBJ whole genome shotgun (WGS) entry which is preliminary data.</text>
</comment>
<gene>
    <name evidence="3" type="ORF">A0H81_11599</name>
</gene>
<dbReference type="Pfam" id="PF23670">
    <property type="entry name" value="PIGBOS1"/>
    <property type="match status" value="1"/>
</dbReference>
<evidence type="ECO:0000256" key="2">
    <source>
        <dbReference type="SAM" id="Phobius"/>
    </source>
</evidence>
<evidence type="ECO:0000256" key="1">
    <source>
        <dbReference type="SAM" id="MobiDB-lite"/>
    </source>
</evidence>
<keyword evidence="2" id="KW-0472">Membrane</keyword>
<evidence type="ECO:0000313" key="4">
    <source>
        <dbReference type="Proteomes" id="UP000092993"/>
    </source>
</evidence>
<keyword evidence="2" id="KW-0812">Transmembrane</keyword>
<keyword evidence="2" id="KW-1133">Transmembrane helix</keyword>
<dbReference type="OrthoDB" id="4093673at2759"/>
<dbReference type="Proteomes" id="UP000092993">
    <property type="component" value="Unassembled WGS sequence"/>
</dbReference>
<feature type="region of interest" description="Disordered" evidence="1">
    <location>
        <begin position="32"/>
        <end position="78"/>
    </location>
</feature>
<feature type="compositionally biased region" description="Polar residues" evidence="1">
    <location>
        <begin position="40"/>
        <end position="51"/>
    </location>
</feature>
<feature type="transmembrane region" description="Helical" evidence="2">
    <location>
        <begin position="6"/>
        <end position="27"/>
    </location>
</feature>
<dbReference type="EMBL" id="LUGG01000020">
    <property type="protein sequence ID" value="OBZ68390.1"/>
    <property type="molecule type" value="Genomic_DNA"/>
</dbReference>
<proteinExistence type="predicted"/>
<name>A0A1C7LUR9_GRIFR</name>